<dbReference type="EMBL" id="CP044548">
    <property type="protein sequence ID" value="QFQ29944.1"/>
    <property type="molecule type" value="Genomic_DNA"/>
</dbReference>
<evidence type="ECO:0000256" key="1">
    <source>
        <dbReference type="SAM" id="MobiDB-lite"/>
    </source>
</evidence>
<name>A0A5P8FLZ9_9MICO</name>
<dbReference type="KEGG" id="jme:EEW87_005840"/>
<dbReference type="GO" id="GO:0006974">
    <property type="term" value="P:DNA damage response"/>
    <property type="evidence" value="ECO:0007669"/>
    <property type="project" value="TreeGrafter"/>
</dbReference>
<dbReference type="InterPro" id="IPR007497">
    <property type="entry name" value="SIMPL/DUF541"/>
</dbReference>
<dbReference type="RefSeq" id="WP_148041517.1">
    <property type="nucleotide sequence ID" value="NZ_CP044548.2"/>
</dbReference>
<gene>
    <name evidence="2" type="ORF">EEW87_005840</name>
</gene>
<feature type="region of interest" description="Disordered" evidence="1">
    <location>
        <begin position="30"/>
        <end position="58"/>
    </location>
</feature>
<evidence type="ECO:0000313" key="2">
    <source>
        <dbReference type="EMBL" id="QFQ29944.1"/>
    </source>
</evidence>
<dbReference type="PANTHER" id="PTHR34387:SF1">
    <property type="entry name" value="PERIPLASMIC IMMUNOGENIC PROTEIN"/>
    <property type="match status" value="1"/>
</dbReference>
<dbReference type="Proteomes" id="UP000271708">
    <property type="component" value="Chromosome"/>
</dbReference>
<dbReference type="PANTHER" id="PTHR34387">
    <property type="entry name" value="SLR1258 PROTEIN"/>
    <property type="match status" value="1"/>
</dbReference>
<accession>A0A5P8FLZ9</accession>
<dbReference type="GeneID" id="59160673"/>
<dbReference type="InterPro" id="IPR052022">
    <property type="entry name" value="26kDa_periplasmic_antigen"/>
</dbReference>
<dbReference type="Gene3D" id="3.30.110.170">
    <property type="entry name" value="Protein of unknown function (DUF541), domain 1"/>
    <property type="match status" value="1"/>
</dbReference>
<dbReference type="Pfam" id="PF04402">
    <property type="entry name" value="SIMPL"/>
    <property type="match status" value="1"/>
</dbReference>
<proteinExistence type="predicted"/>
<feature type="compositionally biased region" description="Polar residues" evidence="1">
    <location>
        <begin position="44"/>
        <end position="58"/>
    </location>
</feature>
<dbReference type="Gene3D" id="3.30.70.2970">
    <property type="entry name" value="Protein of unknown function (DUF541), domain 2"/>
    <property type="match status" value="1"/>
</dbReference>
<sequence length="252" mass="26133">MSGISSSMRGAVVTLAVVVGLALAYVVGTSSAQADEPDPAGPASSETITIRGSGSTSVVPDEVHFDLSVTTRAEGLDDALSRSSAELSTAVDALVDQGVAREDVRTTGAQMRPTYRRVKGQAPEPTGYSVTQSVRVEVALEDAGDAITAATKDAGRALRVGGIRLAVSDETRATKEARDEAMADSRATAEQYAKASGRRLGRATKIVEPGGDRGVFEAQSLSSADASTGRAFALYAGEQDLTVQVEVVWELL</sequence>
<reference evidence="2 3" key="1">
    <citation type="submission" date="2019-09" db="EMBL/GenBank/DDBJ databases">
        <title>Complete Genome Sequence of Janibacter melonis M714 with both human health impact and industrial applications.</title>
        <authorList>
            <person name="Jin M."/>
            <person name="Zhao Q.R."/>
        </authorList>
    </citation>
    <scope>NUCLEOTIDE SEQUENCE [LARGE SCALE GENOMIC DNA]</scope>
    <source>
        <strain evidence="2 3">M714</strain>
    </source>
</reference>
<organism evidence="2 3">
    <name type="scientific">Janibacter melonis</name>
    <dbReference type="NCBI Taxonomy" id="262209"/>
    <lineage>
        <taxon>Bacteria</taxon>
        <taxon>Bacillati</taxon>
        <taxon>Actinomycetota</taxon>
        <taxon>Actinomycetes</taxon>
        <taxon>Micrococcales</taxon>
        <taxon>Intrasporangiaceae</taxon>
        <taxon>Janibacter</taxon>
    </lineage>
</organism>
<protein>
    <submittedName>
        <fullName evidence="2">DUF541 domain-containing protein</fullName>
    </submittedName>
</protein>
<evidence type="ECO:0000313" key="3">
    <source>
        <dbReference type="Proteomes" id="UP000271708"/>
    </source>
</evidence>
<dbReference type="OrthoDB" id="5195768at2"/>
<dbReference type="AlphaFoldDB" id="A0A5P8FLZ9"/>